<dbReference type="AlphaFoldDB" id="A0A2W5R9J9"/>
<dbReference type="EMBL" id="QFPP01000719">
    <property type="protein sequence ID" value="PZQ59950.1"/>
    <property type="molecule type" value="Genomic_DNA"/>
</dbReference>
<evidence type="ECO:0000313" key="2">
    <source>
        <dbReference type="Proteomes" id="UP000249135"/>
    </source>
</evidence>
<sequence length="60" mass="6542">MHTCVENFDPFTLSLSKRCAGLRQAQPERFLELQLGIRRARGSGAAGMALRAAQSPRPTA</sequence>
<reference evidence="1 2" key="1">
    <citation type="submission" date="2017-08" db="EMBL/GenBank/DDBJ databases">
        <title>Infants hospitalized years apart are colonized by the same room-sourced microbial strains.</title>
        <authorList>
            <person name="Brooks B."/>
            <person name="Olm M.R."/>
            <person name="Firek B.A."/>
            <person name="Baker R."/>
            <person name="Thomas B.C."/>
            <person name="Morowitz M.J."/>
            <person name="Banfield J.F."/>
        </authorList>
    </citation>
    <scope>NUCLEOTIDE SEQUENCE [LARGE SCALE GENOMIC DNA]</scope>
    <source>
        <strain evidence="1">S2_005_003_R2_41</strain>
    </source>
</reference>
<comment type="caution">
    <text evidence="1">The sequence shown here is derived from an EMBL/GenBank/DDBJ whole genome shotgun (WGS) entry which is preliminary data.</text>
</comment>
<dbReference type="Proteomes" id="UP000249135">
    <property type="component" value="Unassembled WGS sequence"/>
</dbReference>
<proteinExistence type="predicted"/>
<evidence type="ECO:0000313" key="1">
    <source>
        <dbReference type="EMBL" id="PZQ59950.1"/>
    </source>
</evidence>
<gene>
    <name evidence="1" type="ORF">DI563_29950</name>
</gene>
<name>A0A2W5R9J9_VARPD</name>
<accession>A0A2W5R9J9</accession>
<organism evidence="1 2">
    <name type="scientific">Variovorax paradoxus</name>
    <dbReference type="NCBI Taxonomy" id="34073"/>
    <lineage>
        <taxon>Bacteria</taxon>
        <taxon>Pseudomonadati</taxon>
        <taxon>Pseudomonadota</taxon>
        <taxon>Betaproteobacteria</taxon>
        <taxon>Burkholderiales</taxon>
        <taxon>Comamonadaceae</taxon>
        <taxon>Variovorax</taxon>
    </lineage>
</organism>
<protein>
    <submittedName>
        <fullName evidence="1">Uncharacterized protein</fullName>
    </submittedName>
</protein>